<dbReference type="RefSeq" id="WP_117580567.1">
    <property type="nucleotide sequence ID" value="NZ_QUSL01000004.1"/>
</dbReference>
<dbReference type="SUPFAM" id="SSF56349">
    <property type="entry name" value="DNA breaking-rejoining enzymes"/>
    <property type="match status" value="1"/>
</dbReference>
<dbReference type="GO" id="GO:0003677">
    <property type="term" value="F:DNA binding"/>
    <property type="evidence" value="ECO:0007669"/>
    <property type="project" value="UniProtKB-KW"/>
</dbReference>
<dbReference type="Gene3D" id="1.10.443.10">
    <property type="entry name" value="Intergrase catalytic core"/>
    <property type="match status" value="1"/>
</dbReference>
<keyword evidence="4" id="KW-0233">DNA recombination</keyword>
<dbReference type="PANTHER" id="PTHR30349:SF41">
    <property type="entry name" value="INTEGRASE_RECOMBINASE PROTEIN MJ0367-RELATED"/>
    <property type="match status" value="1"/>
</dbReference>
<evidence type="ECO:0000313" key="7">
    <source>
        <dbReference type="Proteomes" id="UP000261032"/>
    </source>
</evidence>
<dbReference type="InterPro" id="IPR004107">
    <property type="entry name" value="Integrase_SAM-like_N"/>
</dbReference>
<comment type="similarity">
    <text evidence="1">Belongs to the 'phage' integrase family.</text>
</comment>
<dbReference type="AlphaFoldDB" id="A0A3E3EFE3"/>
<dbReference type="InterPro" id="IPR010998">
    <property type="entry name" value="Integrase_recombinase_N"/>
</dbReference>
<evidence type="ECO:0000256" key="2">
    <source>
        <dbReference type="ARBA" id="ARBA00022908"/>
    </source>
</evidence>
<dbReference type="Pfam" id="PF00589">
    <property type="entry name" value="Phage_integrase"/>
    <property type="match status" value="1"/>
</dbReference>
<name>A0A3E3EFE3_9FIRM</name>
<protein>
    <submittedName>
        <fullName evidence="6">Site-specific integrase</fullName>
    </submittedName>
</protein>
<sequence length="309" mass="36138">MKTKKFKEISNEWIELKKLSVKYPTIAKYRVVIDTQLAHQFNDYTMEQFNEDIIIAYFNKLSTKENDANSTLLSIRYVLRAIINYSHQKYKTNNCSFELIKIAKKQRQINTLSNSQKINLSNYCFNNFQPISIAVAISLYTGLRIGEICALKWEDINFEDNYIYVYKTVERLKSKEDTGNKTALMILNPKTSSSKRIVPIPLFLNEFLVNYKSRYQIEDNNVFIITGNNKIPDPRTTQYRFNKLCKQFDFNTNFHTLRHSYATNCVMNGVDTKSLSEMLGHSNVGTTLNLYVHSSLEFKKKQINKISRL</sequence>
<evidence type="ECO:0000256" key="3">
    <source>
        <dbReference type="ARBA" id="ARBA00023125"/>
    </source>
</evidence>
<dbReference type="Gene3D" id="1.10.150.130">
    <property type="match status" value="1"/>
</dbReference>
<dbReference type="PROSITE" id="PS51898">
    <property type="entry name" value="TYR_RECOMBINASE"/>
    <property type="match status" value="1"/>
</dbReference>
<gene>
    <name evidence="6" type="ORF">DXB93_03680</name>
</gene>
<dbReference type="PANTHER" id="PTHR30349">
    <property type="entry name" value="PHAGE INTEGRASE-RELATED"/>
    <property type="match status" value="1"/>
</dbReference>
<dbReference type="InterPro" id="IPR050090">
    <property type="entry name" value="Tyrosine_recombinase_XerCD"/>
</dbReference>
<reference evidence="6 7" key="1">
    <citation type="submission" date="2018-08" db="EMBL/GenBank/DDBJ databases">
        <title>A genome reference for cultivated species of the human gut microbiota.</title>
        <authorList>
            <person name="Zou Y."/>
            <person name="Xue W."/>
            <person name="Luo G."/>
        </authorList>
    </citation>
    <scope>NUCLEOTIDE SEQUENCE [LARGE SCALE GENOMIC DNA]</scope>
    <source>
        <strain evidence="6 7">OM06-4</strain>
    </source>
</reference>
<dbReference type="Proteomes" id="UP000261032">
    <property type="component" value="Unassembled WGS sequence"/>
</dbReference>
<proteinExistence type="inferred from homology"/>
<evidence type="ECO:0000259" key="5">
    <source>
        <dbReference type="PROSITE" id="PS51898"/>
    </source>
</evidence>
<comment type="caution">
    <text evidence="6">The sequence shown here is derived from an EMBL/GenBank/DDBJ whole genome shotgun (WGS) entry which is preliminary data.</text>
</comment>
<keyword evidence="3" id="KW-0238">DNA-binding</keyword>
<dbReference type="CDD" id="cd01189">
    <property type="entry name" value="INT_ICEBs1_C_like"/>
    <property type="match status" value="1"/>
</dbReference>
<dbReference type="GO" id="GO:0015074">
    <property type="term" value="P:DNA integration"/>
    <property type="evidence" value="ECO:0007669"/>
    <property type="project" value="UniProtKB-KW"/>
</dbReference>
<dbReference type="InterPro" id="IPR011010">
    <property type="entry name" value="DNA_brk_join_enz"/>
</dbReference>
<dbReference type="InterPro" id="IPR002104">
    <property type="entry name" value="Integrase_catalytic"/>
</dbReference>
<accession>A0A3E3EFE3</accession>
<dbReference type="EMBL" id="QUSL01000004">
    <property type="protein sequence ID" value="RGD86620.1"/>
    <property type="molecule type" value="Genomic_DNA"/>
</dbReference>
<organism evidence="6 7">
    <name type="scientific">Thomasclavelia ramosa</name>
    <dbReference type="NCBI Taxonomy" id="1547"/>
    <lineage>
        <taxon>Bacteria</taxon>
        <taxon>Bacillati</taxon>
        <taxon>Bacillota</taxon>
        <taxon>Erysipelotrichia</taxon>
        <taxon>Erysipelotrichales</taxon>
        <taxon>Coprobacillaceae</taxon>
        <taxon>Thomasclavelia</taxon>
    </lineage>
</organism>
<dbReference type="Pfam" id="PF14659">
    <property type="entry name" value="Phage_int_SAM_3"/>
    <property type="match status" value="1"/>
</dbReference>
<feature type="domain" description="Tyr recombinase" evidence="5">
    <location>
        <begin position="107"/>
        <end position="304"/>
    </location>
</feature>
<dbReference type="GO" id="GO:0006310">
    <property type="term" value="P:DNA recombination"/>
    <property type="evidence" value="ECO:0007669"/>
    <property type="project" value="UniProtKB-KW"/>
</dbReference>
<keyword evidence="2" id="KW-0229">DNA integration</keyword>
<evidence type="ECO:0000256" key="1">
    <source>
        <dbReference type="ARBA" id="ARBA00008857"/>
    </source>
</evidence>
<dbReference type="InterPro" id="IPR013762">
    <property type="entry name" value="Integrase-like_cat_sf"/>
</dbReference>
<evidence type="ECO:0000313" key="6">
    <source>
        <dbReference type="EMBL" id="RGD86620.1"/>
    </source>
</evidence>
<evidence type="ECO:0000256" key="4">
    <source>
        <dbReference type="ARBA" id="ARBA00023172"/>
    </source>
</evidence>